<dbReference type="CDD" id="cd06588">
    <property type="entry name" value="PhnB_like"/>
    <property type="match status" value="1"/>
</dbReference>
<dbReference type="OrthoDB" id="5293819at2"/>
<reference evidence="2 3" key="1">
    <citation type="submission" date="2018-03" db="EMBL/GenBank/DDBJ databases">
        <title>The draft genome of Zobellella sp. 59N8.</title>
        <authorList>
            <person name="Liu L."/>
            <person name="Li L."/>
            <person name="Zhang X."/>
            <person name="Liang L."/>
            <person name="Wang T."/>
        </authorList>
    </citation>
    <scope>NUCLEOTIDE SEQUENCE [LARGE SCALE GENOMIC DNA]</scope>
    <source>
        <strain evidence="2 3">59N8</strain>
    </source>
</reference>
<name>A0A2P7RCI8_9GAMM</name>
<protein>
    <recommendedName>
        <fullName evidence="1">PhnB-like domain-containing protein</fullName>
    </recommendedName>
</protein>
<dbReference type="InterPro" id="IPR028973">
    <property type="entry name" value="PhnB-like"/>
</dbReference>
<sequence>MVKQAKNTICLWYDGNAEDAARFYAQTFPDSSVGAVLRAPGDFPSGKQGDVLTVEFTLMGIPCLGLNGGPAFQHNEAFSFQVATADQAETDRYWNAIVGNGGQESACGWCKDKWGLSWQITPIALTEAITDPDPAVAKRTFDAMMQMTKIDIAAIEAARRG</sequence>
<dbReference type="PANTHER" id="PTHR33990:SF2">
    <property type="entry name" value="PHNB-LIKE DOMAIN-CONTAINING PROTEIN"/>
    <property type="match status" value="1"/>
</dbReference>
<organism evidence="2 3">
    <name type="scientific">Zobellella endophytica</name>
    <dbReference type="NCBI Taxonomy" id="2116700"/>
    <lineage>
        <taxon>Bacteria</taxon>
        <taxon>Pseudomonadati</taxon>
        <taxon>Pseudomonadota</taxon>
        <taxon>Gammaproteobacteria</taxon>
        <taxon>Aeromonadales</taxon>
        <taxon>Aeromonadaceae</taxon>
        <taxon>Zobellella</taxon>
    </lineage>
</organism>
<evidence type="ECO:0000259" key="1">
    <source>
        <dbReference type="Pfam" id="PF06983"/>
    </source>
</evidence>
<dbReference type="EMBL" id="PXYG01000001">
    <property type="protein sequence ID" value="PSJ47935.1"/>
    <property type="molecule type" value="Genomic_DNA"/>
</dbReference>
<dbReference type="InterPro" id="IPR009725">
    <property type="entry name" value="3_dmu_93_MTrfase"/>
</dbReference>
<dbReference type="InterPro" id="IPR029068">
    <property type="entry name" value="Glyas_Bleomycin-R_OHBP_Dase"/>
</dbReference>
<dbReference type="AlphaFoldDB" id="A0A2P7RCI8"/>
<accession>A0A2P7RCI8</accession>
<evidence type="ECO:0000313" key="2">
    <source>
        <dbReference type="EMBL" id="PSJ47935.1"/>
    </source>
</evidence>
<dbReference type="RefSeq" id="WP_106728346.1">
    <property type="nucleotide sequence ID" value="NZ_PXYG01000001.1"/>
</dbReference>
<comment type="caution">
    <text evidence="2">The sequence shown here is derived from an EMBL/GenBank/DDBJ whole genome shotgun (WGS) entry which is preliminary data.</text>
</comment>
<dbReference type="Pfam" id="PF06983">
    <property type="entry name" value="3-dmu-9_3-mt"/>
    <property type="match status" value="1"/>
</dbReference>
<dbReference type="Proteomes" id="UP000240243">
    <property type="component" value="Unassembled WGS sequence"/>
</dbReference>
<gene>
    <name evidence="2" type="ORF">C7H85_03780</name>
</gene>
<keyword evidence="3" id="KW-1185">Reference proteome</keyword>
<feature type="domain" description="PhnB-like" evidence="1">
    <location>
        <begin position="6"/>
        <end position="121"/>
    </location>
</feature>
<dbReference type="Gene3D" id="3.10.180.10">
    <property type="entry name" value="2,3-Dihydroxybiphenyl 1,2-Dioxygenase, domain 1"/>
    <property type="match status" value="1"/>
</dbReference>
<proteinExistence type="predicted"/>
<dbReference type="PANTHER" id="PTHR33990">
    <property type="entry name" value="PROTEIN YJDN-RELATED"/>
    <property type="match status" value="1"/>
</dbReference>
<dbReference type="SUPFAM" id="SSF54593">
    <property type="entry name" value="Glyoxalase/Bleomycin resistance protein/Dihydroxybiphenyl dioxygenase"/>
    <property type="match status" value="1"/>
</dbReference>
<dbReference type="PIRSF" id="PIRSF021700">
    <property type="entry name" value="3_dmu_93_MTrfase"/>
    <property type="match status" value="1"/>
</dbReference>
<evidence type="ECO:0000313" key="3">
    <source>
        <dbReference type="Proteomes" id="UP000240243"/>
    </source>
</evidence>